<dbReference type="Gene3D" id="3.20.20.80">
    <property type="entry name" value="Glycosidases"/>
    <property type="match status" value="1"/>
</dbReference>
<dbReference type="InterPro" id="IPR032260">
    <property type="entry name" value="DUF5060"/>
</dbReference>
<reference evidence="4 5" key="1">
    <citation type="submission" date="2019-03" db="EMBL/GenBank/DDBJ databases">
        <title>Genomic Encyclopedia of Archaeal and Bacterial Type Strains, Phase II (KMG-II): from individual species to whole genera.</title>
        <authorList>
            <person name="Goeker M."/>
        </authorList>
    </citation>
    <scope>NUCLEOTIDE SEQUENCE [LARGE SCALE GENOMIC DNA]</scope>
    <source>
        <strain evidence="4 5">DSM 15388</strain>
    </source>
</reference>
<gene>
    <name evidence="4" type="ORF">BCF53_12113</name>
</gene>
<proteinExistence type="predicted"/>
<comment type="caution">
    <text evidence="4">The sequence shown here is derived from an EMBL/GenBank/DDBJ whole genome shotgun (WGS) entry which is preliminary data.</text>
</comment>
<dbReference type="Pfam" id="PF12904">
    <property type="entry name" value="Collagen_bind_2"/>
    <property type="match status" value="1"/>
</dbReference>
<feature type="compositionally biased region" description="Acidic residues" evidence="1">
    <location>
        <begin position="37"/>
        <end position="73"/>
    </location>
</feature>
<dbReference type="AlphaFoldDB" id="A0A4R3HY05"/>
<dbReference type="OrthoDB" id="246387at2"/>
<keyword evidence="5" id="KW-1185">Reference proteome</keyword>
<organism evidence="4 5">
    <name type="scientific">Reinekea marinisedimentorum</name>
    <dbReference type="NCBI Taxonomy" id="230495"/>
    <lineage>
        <taxon>Bacteria</taxon>
        <taxon>Pseudomonadati</taxon>
        <taxon>Pseudomonadota</taxon>
        <taxon>Gammaproteobacteria</taxon>
        <taxon>Oceanospirillales</taxon>
        <taxon>Saccharospirillaceae</taxon>
        <taxon>Reinekea</taxon>
    </lineage>
</organism>
<feature type="region of interest" description="Disordered" evidence="1">
    <location>
        <begin position="28"/>
        <end position="73"/>
    </location>
</feature>
<dbReference type="EMBL" id="SLZR01000021">
    <property type="protein sequence ID" value="TCS37095.1"/>
    <property type="molecule type" value="Genomic_DNA"/>
</dbReference>
<evidence type="ECO:0000313" key="4">
    <source>
        <dbReference type="EMBL" id="TCS37095.1"/>
    </source>
</evidence>
<feature type="domain" description="DUF5060" evidence="3">
    <location>
        <begin position="162"/>
        <end position="244"/>
    </location>
</feature>
<evidence type="ECO:0000256" key="1">
    <source>
        <dbReference type="SAM" id="MobiDB-lite"/>
    </source>
</evidence>
<dbReference type="Pfam" id="PF16586">
    <property type="entry name" value="DUF5060"/>
    <property type="match status" value="1"/>
</dbReference>
<evidence type="ECO:0000259" key="2">
    <source>
        <dbReference type="Pfam" id="PF12904"/>
    </source>
</evidence>
<evidence type="ECO:0000259" key="3">
    <source>
        <dbReference type="Pfam" id="PF16586"/>
    </source>
</evidence>
<dbReference type="InterPro" id="IPR024749">
    <property type="entry name" value="Collagen-bd_put"/>
</dbReference>
<dbReference type="Gene3D" id="2.60.40.10">
    <property type="entry name" value="Immunoglobulins"/>
    <property type="match status" value="1"/>
</dbReference>
<dbReference type="Gene3D" id="2.60.120.260">
    <property type="entry name" value="Galactose-binding domain-like"/>
    <property type="match status" value="1"/>
</dbReference>
<protein>
    <submittedName>
        <fullName evidence="4">Collagenase-like protein with putative collagen-binding domain</fullName>
    </submittedName>
</protein>
<feature type="region of interest" description="Disordered" evidence="1">
    <location>
        <begin position="129"/>
        <end position="155"/>
    </location>
</feature>
<evidence type="ECO:0000313" key="5">
    <source>
        <dbReference type="Proteomes" id="UP000295793"/>
    </source>
</evidence>
<dbReference type="Proteomes" id="UP000295793">
    <property type="component" value="Unassembled WGS sequence"/>
</dbReference>
<name>A0A4R3HY05_9GAMM</name>
<accession>A0A4R3HY05</accession>
<dbReference type="RefSeq" id="WP_132703515.1">
    <property type="nucleotide sequence ID" value="NZ_SLZR01000021.1"/>
</dbReference>
<dbReference type="PROSITE" id="PS51257">
    <property type="entry name" value="PROKAR_LIPOPROTEIN"/>
    <property type="match status" value="1"/>
</dbReference>
<feature type="compositionally biased region" description="Acidic residues" evidence="1">
    <location>
        <begin position="129"/>
        <end position="149"/>
    </location>
</feature>
<dbReference type="InterPro" id="IPR013783">
    <property type="entry name" value="Ig-like_fold"/>
</dbReference>
<sequence>MFLTKKIWLTIGLAAGLFLVGCDSSSLGSSESLSDGDVADQVDNGTEDSTDENTADNDSEDDSSADGDDGDIEDAVDYLEGEDVTYDECNTTAQCQTLWGSTAYDCVNSQSDTSYCMCADGLCSDVFADDDDDSSTDDDNDEASEDPGSDTETAGTCTVTGTLEQWHRVELLCQGFQASEADDATFTDYRFNVTFSQNDLTYAVPGHFAADGAAAYTGAATGDTWRAYFAPPTTGEWQYSVSFRTGSSIAVSEEPGDGVAVDELDGLSGMFSVADASASATDLRNHGLLRHVAGEHYLRFAGDGSIYIEGGMDSPENIFGYDEFDNTYKYDNASSCKGILHSFAEHEDDWQDGDPSWGDDERGKSLIGLINYIAGHKVNAMYVMANTVNGDGCDAHPWTEYNENSDVKTFDISKLDQWEIAFDHMTENGIMIHLVTQETENDQDLNGGDLGLERKLYYRELISRFAHHPAIQWNLGEENTNTTAQRQAFAEFFKSFDPYGHQITLHTYPSQQSEYEGMLGDSNFDGLTIQYSAIPETDGLNSSYGEGVYGDVVYWHEASEAAGHRWIVSFTEASGSNAPTPYDEVSDRQRIYWMWASVMSGGAGFEWYLKNDGSGHAYDLAVEDLREFDSYWAQSGYLVSFFADTLQGQFGMDLQDLSRDNDATDTGTDWVLSDAGNAYVIYLREGGATNITLPNDDTYQLHWMNPRTGEYSQTTSISGAGNVSLSYPADYSDEDWVVLVVAESFLNATADEATATTYAGADGLVIIEAENTLTEDLGEWFEDTAVSGYTGDGYLEFDGNSAISGNPNSPLEYTFTVDQSGLYYLHMRASKEILEINGETRTDVANDAYVRLEGNFDAGDNVCDQHGCDADLDTLMTDTKMYGGSNLSFSWMYGNRLDLGGDTNKRVAVYRLYAGEPYTFVLSGRSRYFKVDRIMFRHEDLSASSGDYISLAETK</sequence>
<feature type="domain" description="Putative collagen-binding" evidence="2">
    <location>
        <begin position="674"/>
        <end position="740"/>
    </location>
</feature>